<dbReference type="Pfam" id="PF00891">
    <property type="entry name" value="Methyltransf_2"/>
    <property type="match status" value="1"/>
</dbReference>
<feature type="active site" description="Proton acceptor" evidence="5">
    <location>
        <position position="281"/>
    </location>
</feature>
<keyword evidence="2" id="KW-0808">Transferase</keyword>
<keyword evidence="3" id="KW-0949">S-adenosyl-L-methionine</keyword>
<evidence type="ECO:0000256" key="5">
    <source>
        <dbReference type="PIRSR" id="PIRSR005739-1"/>
    </source>
</evidence>
<dbReference type="GO" id="GO:0046983">
    <property type="term" value="F:protein dimerization activity"/>
    <property type="evidence" value="ECO:0007669"/>
    <property type="project" value="InterPro"/>
</dbReference>
<dbReference type="GO" id="GO:0008757">
    <property type="term" value="F:S-adenosylmethionine-dependent methyltransferase activity"/>
    <property type="evidence" value="ECO:0007669"/>
    <property type="project" value="UniProtKB-ARBA"/>
</dbReference>
<evidence type="ECO:0000313" key="8">
    <source>
        <dbReference type="EMBL" id="KAG5563608.1"/>
    </source>
</evidence>
<feature type="domain" description="O-methyltransferase C-terminal" evidence="6">
    <location>
        <begin position="146"/>
        <end position="357"/>
    </location>
</feature>
<dbReference type="GO" id="GO:0032259">
    <property type="term" value="P:methylation"/>
    <property type="evidence" value="ECO:0007669"/>
    <property type="project" value="UniProtKB-KW"/>
</dbReference>
<dbReference type="InterPro" id="IPR036390">
    <property type="entry name" value="WH_DNA-bd_sf"/>
</dbReference>
<dbReference type="PROSITE" id="PS51683">
    <property type="entry name" value="SAM_OMT_II"/>
    <property type="match status" value="1"/>
</dbReference>
<evidence type="ECO:0000256" key="1">
    <source>
        <dbReference type="ARBA" id="ARBA00022603"/>
    </source>
</evidence>
<dbReference type="PANTHER" id="PTHR11746">
    <property type="entry name" value="O-METHYLTRANSFERASE"/>
    <property type="match status" value="1"/>
</dbReference>
<evidence type="ECO:0000256" key="3">
    <source>
        <dbReference type="ARBA" id="ARBA00022691"/>
    </source>
</evidence>
<dbReference type="CDD" id="cd02440">
    <property type="entry name" value="AdoMet_MTases"/>
    <property type="match status" value="1"/>
</dbReference>
<organism evidence="8 9">
    <name type="scientific">Rhododendron griersonianum</name>
    <dbReference type="NCBI Taxonomy" id="479676"/>
    <lineage>
        <taxon>Eukaryota</taxon>
        <taxon>Viridiplantae</taxon>
        <taxon>Streptophyta</taxon>
        <taxon>Embryophyta</taxon>
        <taxon>Tracheophyta</taxon>
        <taxon>Spermatophyta</taxon>
        <taxon>Magnoliopsida</taxon>
        <taxon>eudicotyledons</taxon>
        <taxon>Gunneridae</taxon>
        <taxon>Pentapetalae</taxon>
        <taxon>asterids</taxon>
        <taxon>Ericales</taxon>
        <taxon>Ericaceae</taxon>
        <taxon>Ericoideae</taxon>
        <taxon>Rhodoreae</taxon>
        <taxon>Rhododendron</taxon>
    </lineage>
</organism>
<sequence>MSSLESQTANFDEEDSHRQYAMQLASASVLPMVLKSAIELGVLEIIAKAGPGALLSPSEIATSLQIINPEAPLVLDRILRLLASYSILTCSLSTHCTNGQQEVNSSSSSRLYGLAPVSKYFIPNQDGLSFAPMLHVIQDKVTVNMWYHLKDAVMKGGLPFNRAYGMNAFDYVGNDARCRDLFKSFMGDYNPMFMKQILETYRGFEGLNSIVDVGGGDGAILNMIVSKYPTIKGINFDLAPVIEKSPSYPGIVSDTCIENVVGDMFMSIPRGDAIFMKWILHSWDDEHCLNILKNCYKSLPDNGKVIVVDMVVPETPETGVAVKSDFQFELFLMNMNPGGKERTKSEFENLGKEAGFSSIRLAARAYNFSLVEFYKTV</sequence>
<feature type="domain" description="O-methyltransferase dimerisation" evidence="7">
    <location>
        <begin position="22"/>
        <end position="122"/>
    </location>
</feature>
<dbReference type="FunFam" id="1.10.10.10:FF:000357">
    <property type="entry name" value="Caffeic acid 3-O-methyltransferase"/>
    <property type="match status" value="1"/>
</dbReference>
<evidence type="ECO:0000259" key="7">
    <source>
        <dbReference type="Pfam" id="PF08100"/>
    </source>
</evidence>
<dbReference type="SUPFAM" id="SSF46785">
    <property type="entry name" value="Winged helix' DNA-binding domain"/>
    <property type="match status" value="1"/>
</dbReference>
<dbReference type="InterPro" id="IPR036388">
    <property type="entry name" value="WH-like_DNA-bd_sf"/>
</dbReference>
<dbReference type="GO" id="GO:0008171">
    <property type="term" value="F:O-methyltransferase activity"/>
    <property type="evidence" value="ECO:0007669"/>
    <property type="project" value="InterPro"/>
</dbReference>
<dbReference type="Gene3D" id="1.10.10.10">
    <property type="entry name" value="Winged helix-like DNA-binding domain superfamily/Winged helix DNA-binding domain"/>
    <property type="match status" value="1"/>
</dbReference>
<dbReference type="InterPro" id="IPR016461">
    <property type="entry name" value="COMT-like"/>
</dbReference>
<keyword evidence="1" id="KW-0489">Methyltransferase</keyword>
<accession>A0AAV6LER7</accession>
<evidence type="ECO:0000256" key="4">
    <source>
        <dbReference type="ARBA" id="ARBA00034481"/>
    </source>
</evidence>
<dbReference type="InterPro" id="IPR029063">
    <property type="entry name" value="SAM-dependent_MTases_sf"/>
</dbReference>
<evidence type="ECO:0000256" key="2">
    <source>
        <dbReference type="ARBA" id="ARBA00022679"/>
    </source>
</evidence>
<evidence type="ECO:0000313" key="9">
    <source>
        <dbReference type="Proteomes" id="UP000823749"/>
    </source>
</evidence>
<reference evidence="8" key="1">
    <citation type="submission" date="2020-08" db="EMBL/GenBank/DDBJ databases">
        <title>Plant Genome Project.</title>
        <authorList>
            <person name="Zhang R.-G."/>
        </authorList>
    </citation>
    <scope>NUCLEOTIDE SEQUENCE</scope>
    <source>
        <strain evidence="8">WSP0</strain>
        <tissue evidence="8">Leaf</tissue>
    </source>
</reference>
<dbReference type="InterPro" id="IPR012967">
    <property type="entry name" value="COMT_dimerisation"/>
</dbReference>
<keyword evidence="9" id="KW-1185">Reference proteome</keyword>
<dbReference type="SUPFAM" id="SSF53335">
    <property type="entry name" value="S-adenosyl-L-methionine-dependent methyltransferases"/>
    <property type="match status" value="1"/>
</dbReference>
<evidence type="ECO:0000259" key="6">
    <source>
        <dbReference type="Pfam" id="PF00891"/>
    </source>
</evidence>
<dbReference type="AlphaFoldDB" id="A0AAV6LER7"/>
<dbReference type="PIRSF" id="PIRSF005739">
    <property type="entry name" value="O-mtase"/>
    <property type="match status" value="1"/>
</dbReference>
<name>A0AAV6LER7_9ERIC</name>
<comment type="similarity">
    <text evidence="4">Belongs to the class I-like SAM-binding methyltransferase superfamily. Cation-independent O-methyltransferase family. COMT subfamily.</text>
</comment>
<dbReference type="Pfam" id="PF08100">
    <property type="entry name" value="Dimerisation"/>
    <property type="match status" value="1"/>
</dbReference>
<dbReference type="Gene3D" id="3.40.50.150">
    <property type="entry name" value="Vaccinia Virus protein VP39"/>
    <property type="match status" value="1"/>
</dbReference>
<proteinExistence type="inferred from homology"/>
<dbReference type="FunFam" id="3.40.50.150:FF:000061">
    <property type="entry name" value="Caffeic acid O-methyltransferase"/>
    <property type="match status" value="1"/>
</dbReference>
<protein>
    <submittedName>
        <fullName evidence="8">Uncharacterized protein</fullName>
    </submittedName>
</protein>
<dbReference type="Proteomes" id="UP000823749">
    <property type="component" value="Chromosome 2"/>
</dbReference>
<dbReference type="InterPro" id="IPR001077">
    <property type="entry name" value="COMT_C"/>
</dbReference>
<comment type="caution">
    <text evidence="8">The sequence shown here is derived from an EMBL/GenBank/DDBJ whole genome shotgun (WGS) entry which is preliminary data.</text>
</comment>
<dbReference type="EMBL" id="JACTNZ010000002">
    <property type="protein sequence ID" value="KAG5563608.1"/>
    <property type="molecule type" value="Genomic_DNA"/>
</dbReference>
<gene>
    <name evidence="8" type="ORF">RHGRI_006152</name>
</gene>